<dbReference type="PANTHER" id="PTHR44688">
    <property type="entry name" value="DNA-BINDING TRANSCRIPTIONAL ACTIVATOR DEVR_DOSR"/>
    <property type="match status" value="1"/>
</dbReference>
<organism evidence="6 7">
    <name type="scientific">Fuerstiella marisgermanici</name>
    <dbReference type="NCBI Taxonomy" id="1891926"/>
    <lineage>
        <taxon>Bacteria</taxon>
        <taxon>Pseudomonadati</taxon>
        <taxon>Planctomycetota</taxon>
        <taxon>Planctomycetia</taxon>
        <taxon>Planctomycetales</taxon>
        <taxon>Planctomycetaceae</taxon>
        <taxon>Fuerstiella</taxon>
    </lineage>
</organism>
<dbReference type="OrthoDB" id="275810at2"/>
<dbReference type="SUPFAM" id="SSF52172">
    <property type="entry name" value="CheY-like"/>
    <property type="match status" value="1"/>
</dbReference>
<dbReference type="InterPro" id="IPR000792">
    <property type="entry name" value="Tscrpt_reg_LuxR_C"/>
</dbReference>
<keyword evidence="1" id="KW-0805">Transcription regulation</keyword>
<dbReference type="Pfam" id="PF00196">
    <property type="entry name" value="GerE"/>
    <property type="match status" value="1"/>
</dbReference>
<evidence type="ECO:0000259" key="5">
    <source>
        <dbReference type="PROSITE" id="PS50043"/>
    </source>
</evidence>
<dbReference type="Gene3D" id="1.10.10.10">
    <property type="entry name" value="Winged helix-like DNA-binding domain superfamily/Winged helix DNA-binding domain"/>
    <property type="match status" value="1"/>
</dbReference>
<evidence type="ECO:0000256" key="4">
    <source>
        <dbReference type="SAM" id="MobiDB-lite"/>
    </source>
</evidence>
<dbReference type="InterPro" id="IPR011006">
    <property type="entry name" value="CheY-like_superfamily"/>
</dbReference>
<dbReference type="Proteomes" id="UP000187735">
    <property type="component" value="Chromosome"/>
</dbReference>
<feature type="domain" description="HTH luxR-type" evidence="5">
    <location>
        <begin position="176"/>
        <end position="241"/>
    </location>
</feature>
<name>A0A1P8WG95_9PLAN</name>
<evidence type="ECO:0000313" key="7">
    <source>
        <dbReference type="Proteomes" id="UP000187735"/>
    </source>
</evidence>
<evidence type="ECO:0000256" key="3">
    <source>
        <dbReference type="ARBA" id="ARBA00023163"/>
    </source>
</evidence>
<feature type="region of interest" description="Disordered" evidence="4">
    <location>
        <begin position="1"/>
        <end position="30"/>
    </location>
</feature>
<keyword evidence="3" id="KW-0804">Transcription</keyword>
<dbReference type="PANTHER" id="PTHR44688:SF16">
    <property type="entry name" value="DNA-BINDING TRANSCRIPTIONAL ACTIVATOR DEVR_DOSR"/>
    <property type="match status" value="1"/>
</dbReference>
<dbReference type="KEGG" id="fmr:Fuma_02679"/>
<dbReference type="EMBL" id="CP017641">
    <property type="protein sequence ID" value="APZ93063.1"/>
    <property type="molecule type" value="Genomic_DNA"/>
</dbReference>
<reference evidence="6 7" key="1">
    <citation type="journal article" date="2016" name="Front. Microbiol.">
        <title>Fuerstia marisgermanicae gen. nov., sp. nov., an Unusual Member of the Phylum Planctomycetes from the German Wadden Sea.</title>
        <authorList>
            <person name="Kohn T."/>
            <person name="Heuer A."/>
            <person name="Jogler M."/>
            <person name="Vollmers J."/>
            <person name="Boedeker C."/>
            <person name="Bunk B."/>
            <person name="Rast P."/>
            <person name="Borchert D."/>
            <person name="Glockner I."/>
            <person name="Freese H.M."/>
            <person name="Klenk H.P."/>
            <person name="Overmann J."/>
            <person name="Kaster A.K."/>
            <person name="Rohde M."/>
            <person name="Wiegand S."/>
            <person name="Jogler C."/>
        </authorList>
    </citation>
    <scope>NUCLEOTIDE SEQUENCE [LARGE SCALE GENOMIC DNA]</scope>
    <source>
        <strain evidence="6 7">NH11</strain>
    </source>
</reference>
<sequence>MNTADSSSPPFPEISNVGTRPSTDTEKNSIHGSGLLLADGNKLNTEAIAWSLSAYGGFQDIQSTSQAQEVLSAIRTKRPSVVLLGERIVTEGVREILSELAVRMGETKVVVFADELTDRQIDLVVHNRVTGLLSRQDSMRNLNEQLLRIANGTPVLSPFLKERVELTRDGQFRCIASAHLKKLTDRQWDVLLRIAEGRRVSEVALDLSISAKAVESHKYRIMKTIGASDRVGLCRWAIREGLIEA</sequence>
<dbReference type="PRINTS" id="PR00038">
    <property type="entry name" value="HTHLUXR"/>
</dbReference>
<dbReference type="InterPro" id="IPR036388">
    <property type="entry name" value="WH-like_DNA-bd_sf"/>
</dbReference>
<dbReference type="InterPro" id="IPR016032">
    <property type="entry name" value="Sig_transdc_resp-reg_C-effctor"/>
</dbReference>
<dbReference type="SMART" id="SM00421">
    <property type="entry name" value="HTH_LUXR"/>
    <property type="match status" value="1"/>
</dbReference>
<dbReference type="GO" id="GO:0006355">
    <property type="term" value="P:regulation of DNA-templated transcription"/>
    <property type="evidence" value="ECO:0007669"/>
    <property type="project" value="InterPro"/>
</dbReference>
<keyword evidence="7" id="KW-1185">Reference proteome</keyword>
<accession>A0A1P8WG95</accession>
<dbReference type="CDD" id="cd06170">
    <property type="entry name" value="LuxR_C_like"/>
    <property type="match status" value="1"/>
</dbReference>
<keyword evidence="2" id="KW-0238">DNA-binding</keyword>
<dbReference type="RefSeq" id="WP_077024588.1">
    <property type="nucleotide sequence ID" value="NZ_CP017641.1"/>
</dbReference>
<dbReference type="AlphaFoldDB" id="A0A1P8WG95"/>
<proteinExistence type="predicted"/>
<dbReference type="STRING" id="1891926.Fuma_02679"/>
<gene>
    <name evidence="6" type="primary">narL</name>
    <name evidence="6" type="ORF">Fuma_02679</name>
</gene>
<evidence type="ECO:0000256" key="1">
    <source>
        <dbReference type="ARBA" id="ARBA00023015"/>
    </source>
</evidence>
<dbReference type="Gene3D" id="3.40.50.2300">
    <property type="match status" value="1"/>
</dbReference>
<protein>
    <submittedName>
        <fullName evidence="6">Putative transcriptional regulatory protein NarL</fullName>
    </submittedName>
</protein>
<dbReference type="PROSITE" id="PS50043">
    <property type="entry name" value="HTH_LUXR_2"/>
    <property type="match status" value="1"/>
</dbReference>
<dbReference type="SUPFAM" id="SSF46894">
    <property type="entry name" value="C-terminal effector domain of the bipartite response regulators"/>
    <property type="match status" value="1"/>
</dbReference>
<evidence type="ECO:0000256" key="2">
    <source>
        <dbReference type="ARBA" id="ARBA00023125"/>
    </source>
</evidence>
<evidence type="ECO:0000313" key="6">
    <source>
        <dbReference type="EMBL" id="APZ93063.1"/>
    </source>
</evidence>
<dbReference type="GO" id="GO:0003677">
    <property type="term" value="F:DNA binding"/>
    <property type="evidence" value="ECO:0007669"/>
    <property type="project" value="UniProtKB-KW"/>
</dbReference>